<evidence type="ECO:0000256" key="10">
    <source>
        <dbReference type="ARBA" id="ARBA00023136"/>
    </source>
</evidence>
<keyword evidence="6" id="KW-0862">Zinc</keyword>
<evidence type="ECO:0000256" key="5">
    <source>
        <dbReference type="ARBA" id="ARBA00022692"/>
    </source>
</evidence>
<feature type="non-terminal residue" evidence="14">
    <location>
        <position position="336"/>
    </location>
</feature>
<dbReference type="InterPro" id="IPR037129">
    <property type="entry name" value="XPA_sf"/>
</dbReference>
<dbReference type="InterPro" id="IPR027469">
    <property type="entry name" value="Cation_efflux_TMD_sf"/>
</dbReference>
<evidence type="ECO:0000256" key="2">
    <source>
        <dbReference type="ARBA" id="ARBA00004141"/>
    </source>
</evidence>
<keyword evidence="5" id="KW-0812">Transmembrane</keyword>
<accession>A0A6S7IYY2</accession>
<evidence type="ECO:0000313" key="15">
    <source>
        <dbReference type="Proteomes" id="UP001152795"/>
    </source>
</evidence>
<dbReference type="EMBL" id="CACRXK020013166">
    <property type="protein sequence ID" value="CAB4024676.1"/>
    <property type="molecule type" value="Genomic_DNA"/>
</dbReference>
<dbReference type="OrthoDB" id="435980at2759"/>
<dbReference type="Gene3D" id="1.20.1510.10">
    <property type="entry name" value="Cation efflux protein transmembrane domain"/>
    <property type="match status" value="1"/>
</dbReference>
<dbReference type="GO" id="GO:0008324">
    <property type="term" value="F:monoatomic cation transmembrane transporter activity"/>
    <property type="evidence" value="ECO:0007669"/>
    <property type="project" value="InterPro"/>
</dbReference>
<keyword evidence="7" id="KW-0864">Zinc transport</keyword>
<keyword evidence="8" id="KW-1133">Transmembrane helix</keyword>
<dbReference type="GO" id="GO:0006829">
    <property type="term" value="P:zinc ion transport"/>
    <property type="evidence" value="ECO:0007669"/>
    <property type="project" value="UniProtKB-KW"/>
</dbReference>
<reference evidence="14" key="1">
    <citation type="submission" date="2020-04" db="EMBL/GenBank/DDBJ databases">
        <authorList>
            <person name="Alioto T."/>
            <person name="Alioto T."/>
            <person name="Gomez Garrido J."/>
        </authorList>
    </citation>
    <scope>NUCLEOTIDE SEQUENCE</scope>
    <source>
        <strain evidence="14">A484AB</strain>
    </source>
</reference>
<keyword evidence="9" id="KW-0406">Ion transport</keyword>
<evidence type="ECO:0000313" key="14">
    <source>
        <dbReference type="EMBL" id="CAB4024676.1"/>
    </source>
</evidence>
<keyword evidence="10" id="KW-0472">Membrane</keyword>
<name>A0A6S7IYY2_PARCT</name>
<comment type="subcellular location">
    <subcellularLocation>
        <location evidence="2">Membrane</location>
        <topology evidence="2">Multi-pass membrane protein</topology>
    </subcellularLocation>
    <subcellularLocation>
        <location evidence="1">Nucleus</location>
    </subcellularLocation>
</comment>
<dbReference type="GO" id="GO:0005783">
    <property type="term" value="C:endoplasmic reticulum"/>
    <property type="evidence" value="ECO:0007669"/>
    <property type="project" value="UniProtKB-SubCell"/>
</dbReference>
<evidence type="ECO:0000256" key="11">
    <source>
        <dbReference type="ARBA" id="ARBA00023242"/>
    </source>
</evidence>
<evidence type="ECO:0000256" key="3">
    <source>
        <dbReference type="ARBA" id="ARBA00022448"/>
    </source>
</evidence>
<dbReference type="CDD" id="cd21078">
    <property type="entry name" value="NTD_ZNT9"/>
    <property type="match status" value="1"/>
</dbReference>
<dbReference type="AlphaFoldDB" id="A0A6S7IYY2"/>
<keyword evidence="11" id="KW-0539">Nucleus</keyword>
<dbReference type="GO" id="GO:0006882">
    <property type="term" value="P:intracellular zinc ion homeostasis"/>
    <property type="evidence" value="ECO:0007669"/>
    <property type="project" value="TreeGrafter"/>
</dbReference>
<dbReference type="PANTHER" id="PTHR13414">
    <property type="entry name" value="HUEL-CATION TRANSPORTER"/>
    <property type="match status" value="1"/>
</dbReference>
<keyword evidence="4" id="KW-0050">Antiport</keyword>
<feature type="domain" description="Cation efflux protein transmembrane" evidence="13">
    <location>
        <begin position="219"/>
        <end position="335"/>
    </location>
</feature>
<evidence type="ECO:0000256" key="8">
    <source>
        <dbReference type="ARBA" id="ARBA00022989"/>
    </source>
</evidence>
<gene>
    <name evidence="14" type="ORF">PACLA_8A050993</name>
</gene>
<evidence type="ECO:0000256" key="1">
    <source>
        <dbReference type="ARBA" id="ARBA00004123"/>
    </source>
</evidence>
<evidence type="ECO:0000256" key="7">
    <source>
        <dbReference type="ARBA" id="ARBA00022906"/>
    </source>
</evidence>
<dbReference type="SUPFAM" id="SSF46955">
    <property type="entry name" value="Putative DNA-binding domain"/>
    <property type="match status" value="1"/>
</dbReference>
<comment type="catalytic activity">
    <reaction evidence="12">
        <text>Zn(2+)(in) + 2 H(+)(out) = Zn(2+)(out) + 2 H(+)(in)</text>
        <dbReference type="Rhea" id="RHEA:72627"/>
        <dbReference type="ChEBI" id="CHEBI:15378"/>
        <dbReference type="ChEBI" id="CHEBI:29105"/>
    </reaction>
</comment>
<evidence type="ECO:0000259" key="13">
    <source>
        <dbReference type="Pfam" id="PF01545"/>
    </source>
</evidence>
<dbReference type="InterPro" id="IPR058533">
    <property type="entry name" value="Cation_efflux_TM"/>
</dbReference>
<evidence type="ECO:0000256" key="6">
    <source>
        <dbReference type="ARBA" id="ARBA00022833"/>
    </source>
</evidence>
<evidence type="ECO:0000256" key="9">
    <source>
        <dbReference type="ARBA" id="ARBA00023065"/>
    </source>
</evidence>
<evidence type="ECO:0000256" key="12">
    <source>
        <dbReference type="ARBA" id="ARBA00048349"/>
    </source>
</evidence>
<keyword evidence="15" id="KW-1185">Reference proteome</keyword>
<evidence type="ECO:0000256" key="4">
    <source>
        <dbReference type="ARBA" id="ARBA00022449"/>
    </source>
</evidence>
<organism evidence="14 15">
    <name type="scientific">Paramuricea clavata</name>
    <name type="common">Red gorgonian</name>
    <name type="synonym">Violescent sea-whip</name>
    <dbReference type="NCBI Taxonomy" id="317549"/>
    <lineage>
        <taxon>Eukaryota</taxon>
        <taxon>Metazoa</taxon>
        <taxon>Cnidaria</taxon>
        <taxon>Anthozoa</taxon>
        <taxon>Octocorallia</taxon>
        <taxon>Malacalcyonacea</taxon>
        <taxon>Plexauridae</taxon>
        <taxon>Paramuricea</taxon>
    </lineage>
</organism>
<dbReference type="Proteomes" id="UP001152795">
    <property type="component" value="Unassembled WGS sequence"/>
</dbReference>
<proteinExistence type="predicted"/>
<dbReference type="Gene3D" id="3.90.530.10">
    <property type="entry name" value="XPA C-terminal domain"/>
    <property type="match status" value="1"/>
</dbReference>
<dbReference type="InterPro" id="IPR040177">
    <property type="entry name" value="SLC30A9"/>
</dbReference>
<dbReference type="InterPro" id="IPR009061">
    <property type="entry name" value="DNA-bd_dom_put_sf"/>
</dbReference>
<dbReference type="GO" id="GO:0015297">
    <property type="term" value="F:antiporter activity"/>
    <property type="evidence" value="ECO:0007669"/>
    <property type="project" value="UniProtKB-KW"/>
</dbReference>
<dbReference type="GO" id="GO:0005634">
    <property type="term" value="C:nucleus"/>
    <property type="evidence" value="ECO:0007669"/>
    <property type="project" value="UniProtKB-SubCell"/>
</dbReference>
<sequence length="336" mass="37210">MSCQLNILSVKHSSVKCSVGLCNPPSNSSYINTSVLTCYCLLSGCHRRLLTILQNLSSRRISTCSRQLSSSSDDISKKSNETQPTKVDYNAAHDENTYVTETRAIDDYFLDHRDLEGLQKITVRNAYSSVVELPTYCYLKSQVKERAIDKHGSIANIKQKHRERRKQLEADETYRRDFSGLIGHLKKTIKDQTKIDADKKVYGGHTERVNFLKGSARVVTYAIISNFTVMVFKFGAYLHTGSASMLSEAVHSLADFANQCLLAFGILQSIKAPSADHPYGWSRARYVYSLISGVGIFFLGSGVSVYHGISDLFSPPVLASLPLAISVLFGSLLAEG</sequence>
<comment type="caution">
    <text evidence="14">The sequence shown here is derived from an EMBL/GenBank/DDBJ whole genome shotgun (WGS) entry which is preliminary data.</text>
</comment>
<dbReference type="SUPFAM" id="SSF161111">
    <property type="entry name" value="Cation efflux protein transmembrane domain-like"/>
    <property type="match status" value="1"/>
</dbReference>
<dbReference type="GO" id="GO:0031966">
    <property type="term" value="C:mitochondrial membrane"/>
    <property type="evidence" value="ECO:0007669"/>
    <property type="project" value="UniProtKB-SubCell"/>
</dbReference>
<keyword evidence="3" id="KW-0813">Transport</keyword>
<dbReference type="Pfam" id="PF01545">
    <property type="entry name" value="Cation_efflux"/>
    <property type="match status" value="1"/>
</dbReference>
<dbReference type="PANTHER" id="PTHR13414:SF9">
    <property type="entry name" value="PROTON-COUPLED ZINC ANTIPORTER SLC30A9, MITOCHONDRIAL"/>
    <property type="match status" value="1"/>
</dbReference>
<protein>
    <submittedName>
        <fullName evidence="14">Zinc transporter 9-like</fullName>
    </submittedName>
</protein>